<dbReference type="Gene3D" id="2.40.50.140">
    <property type="entry name" value="Nucleic acid-binding proteins"/>
    <property type="match status" value="1"/>
</dbReference>
<dbReference type="AlphaFoldDB" id="A0A9X4H6W2"/>
<dbReference type="GO" id="GO:0016020">
    <property type="term" value="C:membrane"/>
    <property type="evidence" value="ECO:0007669"/>
    <property type="project" value="UniProtKB-SubCell"/>
</dbReference>
<name>A0A9X4H6W2_9FIRM</name>
<evidence type="ECO:0000256" key="4">
    <source>
        <dbReference type="ARBA" id="ARBA00023136"/>
    </source>
</evidence>
<dbReference type="InterPro" id="IPR002810">
    <property type="entry name" value="NfeD-like_C"/>
</dbReference>
<feature type="transmembrane region" description="Helical" evidence="5">
    <location>
        <begin position="49"/>
        <end position="73"/>
    </location>
</feature>
<proteinExistence type="predicted"/>
<feature type="domain" description="NfeD-like C-terminal" evidence="6">
    <location>
        <begin position="156"/>
        <end position="203"/>
    </location>
</feature>
<feature type="transmembrane region" description="Helical" evidence="5">
    <location>
        <begin position="116"/>
        <end position="138"/>
    </location>
</feature>
<evidence type="ECO:0000313" key="8">
    <source>
        <dbReference type="EMBL" id="MDF9408804.1"/>
    </source>
</evidence>
<dbReference type="SUPFAM" id="SSF141322">
    <property type="entry name" value="NfeD domain-like"/>
    <property type="match status" value="1"/>
</dbReference>
<dbReference type="PANTHER" id="PTHR33507:SF4">
    <property type="entry name" value="NODULATION COMPETITIVENESS PROTEIN NFED"/>
    <property type="match status" value="1"/>
</dbReference>
<evidence type="ECO:0000259" key="6">
    <source>
        <dbReference type="Pfam" id="PF01957"/>
    </source>
</evidence>
<feature type="transmembrane region" description="Helical" evidence="5">
    <location>
        <begin position="7"/>
        <end position="29"/>
    </location>
</feature>
<gene>
    <name evidence="8" type="ORF">L7E55_10635</name>
</gene>
<dbReference type="InterPro" id="IPR056739">
    <property type="entry name" value="NfeD_membrane"/>
</dbReference>
<feature type="transmembrane region" description="Helical" evidence="5">
    <location>
        <begin position="85"/>
        <end position="104"/>
    </location>
</feature>
<keyword evidence="9" id="KW-1185">Reference proteome</keyword>
<evidence type="ECO:0000313" key="9">
    <source>
        <dbReference type="Proteomes" id="UP001154312"/>
    </source>
</evidence>
<sequence length="222" mass="23614">MNANEKLIHVVSNPMLAMILLMLGIYGLIIGFHSPGFYLPEIAGPISLILGLTGMGLFQGSLPAVLLILLGVGSIAAELFTPTHGVLGVGGLISMILGILYFPAEPLMPQRWFSVFNAAALGVGIGGAVFVAMVVLGVSRLRRSKPVHGEAEFQNATALVVKELNPGGMVRIKGEIWQAFSIDGHTIPEGEKVKVLERQGMTLMAGRMQTTGNENRKKGDNK</sequence>
<dbReference type="Proteomes" id="UP001154312">
    <property type="component" value="Unassembled WGS sequence"/>
</dbReference>
<dbReference type="InterPro" id="IPR012340">
    <property type="entry name" value="NA-bd_OB-fold"/>
</dbReference>
<feature type="domain" description="NfeD integral membrane" evidence="7">
    <location>
        <begin position="16"/>
        <end position="132"/>
    </location>
</feature>
<evidence type="ECO:0000256" key="5">
    <source>
        <dbReference type="SAM" id="Phobius"/>
    </source>
</evidence>
<evidence type="ECO:0000256" key="3">
    <source>
        <dbReference type="ARBA" id="ARBA00022989"/>
    </source>
</evidence>
<keyword evidence="2 5" id="KW-0812">Transmembrane</keyword>
<evidence type="ECO:0008006" key="10">
    <source>
        <dbReference type="Google" id="ProtNLM"/>
    </source>
</evidence>
<keyword evidence="3 5" id="KW-1133">Transmembrane helix</keyword>
<dbReference type="EMBL" id="JAKOAV010000019">
    <property type="protein sequence ID" value="MDF9408804.1"/>
    <property type="molecule type" value="Genomic_DNA"/>
</dbReference>
<organism evidence="8 9">
    <name type="scientific">Pelotomaculum isophthalicicum JI</name>
    <dbReference type="NCBI Taxonomy" id="947010"/>
    <lineage>
        <taxon>Bacteria</taxon>
        <taxon>Bacillati</taxon>
        <taxon>Bacillota</taxon>
        <taxon>Clostridia</taxon>
        <taxon>Eubacteriales</taxon>
        <taxon>Desulfotomaculaceae</taxon>
        <taxon>Pelotomaculum</taxon>
    </lineage>
</organism>
<keyword evidence="4 5" id="KW-0472">Membrane</keyword>
<dbReference type="Pfam" id="PF01957">
    <property type="entry name" value="NfeD"/>
    <property type="match status" value="1"/>
</dbReference>
<accession>A0A9X4H6W2</accession>
<dbReference type="RefSeq" id="WP_277444204.1">
    <property type="nucleotide sequence ID" value="NZ_JAKOAV010000019.1"/>
</dbReference>
<dbReference type="PANTHER" id="PTHR33507">
    <property type="entry name" value="INNER MEMBRANE PROTEIN YBBJ"/>
    <property type="match status" value="1"/>
</dbReference>
<evidence type="ECO:0000256" key="2">
    <source>
        <dbReference type="ARBA" id="ARBA00022692"/>
    </source>
</evidence>
<dbReference type="Pfam" id="PF24961">
    <property type="entry name" value="NfeD_membrane"/>
    <property type="match status" value="1"/>
</dbReference>
<comment type="subcellular location">
    <subcellularLocation>
        <location evidence="1">Membrane</location>
        <topology evidence="1">Multi-pass membrane protein</topology>
    </subcellularLocation>
</comment>
<dbReference type="InterPro" id="IPR052165">
    <property type="entry name" value="Membrane_assoc_protease"/>
</dbReference>
<comment type="caution">
    <text evidence="8">The sequence shown here is derived from an EMBL/GenBank/DDBJ whole genome shotgun (WGS) entry which is preliminary data.</text>
</comment>
<protein>
    <recommendedName>
        <fullName evidence="10">NfeD-like C-terminal domain-containing protein</fullName>
    </recommendedName>
</protein>
<evidence type="ECO:0000256" key="1">
    <source>
        <dbReference type="ARBA" id="ARBA00004141"/>
    </source>
</evidence>
<evidence type="ECO:0000259" key="7">
    <source>
        <dbReference type="Pfam" id="PF24961"/>
    </source>
</evidence>
<reference evidence="8" key="1">
    <citation type="submission" date="2022-02" db="EMBL/GenBank/DDBJ databases">
        <authorList>
            <person name="Leng L."/>
        </authorList>
    </citation>
    <scope>NUCLEOTIDE SEQUENCE</scope>
    <source>
        <strain evidence="8">JI</strain>
    </source>
</reference>